<dbReference type="Proteomes" id="UP000198600">
    <property type="component" value="Chromosome I"/>
</dbReference>
<dbReference type="GO" id="GO:0005829">
    <property type="term" value="C:cytosol"/>
    <property type="evidence" value="ECO:0007669"/>
    <property type="project" value="TreeGrafter"/>
</dbReference>
<dbReference type="PANTHER" id="PTHR43880">
    <property type="entry name" value="ALCOHOL DEHYDROGENASE"/>
    <property type="match status" value="1"/>
</dbReference>
<name>A0A1H2MY62_9PSED</name>
<dbReference type="STRING" id="46679.SAMN05216202_2509"/>
<dbReference type="Pfam" id="PF08240">
    <property type="entry name" value="ADH_N"/>
    <property type="match status" value="1"/>
</dbReference>
<dbReference type="InterPro" id="IPR036291">
    <property type="entry name" value="NAD(P)-bd_dom_sf"/>
</dbReference>
<dbReference type="EMBL" id="LT629802">
    <property type="protein sequence ID" value="SDU97456.1"/>
    <property type="molecule type" value="Genomic_DNA"/>
</dbReference>
<dbReference type="AlphaFoldDB" id="A0A1H2MY62"/>
<dbReference type="Gene3D" id="3.90.180.10">
    <property type="entry name" value="Medium-chain alcohol dehydrogenases, catalytic domain"/>
    <property type="match status" value="1"/>
</dbReference>
<feature type="domain" description="Enoyl reductase (ER)" evidence="5">
    <location>
        <begin position="20"/>
        <end position="368"/>
    </location>
</feature>
<proteinExistence type="predicted"/>
<accession>A0A1H2MY62</accession>
<evidence type="ECO:0000256" key="1">
    <source>
        <dbReference type="ARBA" id="ARBA00001947"/>
    </source>
</evidence>
<protein>
    <submittedName>
        <fullName evidence="6">Alcohol dehydrogenase</fullName>
    </submittedName>
</protein>
<keyword evidence="2" id="KW-0479">Metal-binding</keyword>
<reference evidence="7" key="1">
    <citation type="submission" date="2016-10" db="EMBL/GenBank/DDBJ databases">
        <authorList>
            <person name="Varghese N."/>
            <person name="Submissions S."/>
        </authorList>
    </citation>
    <scope>NUCLEOTIDE SEQUENCE [LARGE SCALE GENOMIC DNA]</scope>
    <source>
        <strain evidence="7">LMG 2223</strain>
    </source>
</reference>
<dbReference type="InterPro" id="IPR011032">
    <property type="entry name" value="GroES-like_sf"/>
</dbReference>
<dbReference type="PANTHER" id="PTHR43880:SF12">
    <property type="entry name" value="ALCOHOL DEHYDROGENASE CLASS-3"/>
    <property type="match status" value="1"/>
</dbReference>
<evidence type="ECO:0000256" key="4">
    <source>
        <dbReference type="ARBA" id="ARBA00023027"/>
    </source>
</evidence>
<dbReference type="GO" id="GO:0008270">
    <property type="term" value="F:zinc ion binding"/>
    <property type="evidence" value="ECO:0007669"/>
    <property type="project" value="TreeGrafter"/>
</dbReference>
<dbReference type="OrthoDB" id="9770544at2"/>
<evidence type="ECO:0000256" key="3">
    <source>
        <dbReference type="ARBA" id="ARBA00022833"/>
    </source>
</evidence>
<keyword evidence="7" id="KW-1185">Reference proteome</keyword>
<evidence type="ECO:0000259" key="5">
    <source>
        <dbReference type="SMART" id="SM00829"/>
    </source>
</evidence>
<dbReference type="FunFam" id="3.40.50.720:FF:000003">
    <property type="entry name" value="S-(hydroxymethyl)glutathione dehydrogenase"/>
    <property type="match status" value="1"/>
</dbReference>
<dbReference type="SUPFAM" id="SSF50129">
    <property type="entry name" value="GroES-like"/>
    <property type="match status" value="2"/>
</dbReference>
<sequence length="374" mass="39030">MIIRSAVLRQSGVSKPFEQTLPLHVEEISLSGPGPGEVLVEMIAAGLCHSDLSVITGVRPRPLPMSLGHEASAKIVEVGSGVDNVKPGQMVALVFVPSCGHCSPCMEGRPALCEPGGEANARGELLGGHHRLSQADTTINHHCGVSAFSDHAVVSARSCIPIGEDIDPIEAAVFGCAVLTGVGAVVNTGQVRPGSSALIVGLGGVGLSALLGAFASGANPVIAVDVHQSKLDLARELGADLTVNAKDPDAVQHIREFTKGGVDYAFEFAGSVSAMQLAYASTRRGGTTVTAGLPHPDDKWPLQQLSLTAEERTVKGSYVGSCIPARDIPRYIALYRAGKLPINKLIGERFKLEDINVGFDRLASGNSLRDLIVF</sequence>
<dbReference type="InterPro" id="IPR020843">
    <property type="entry name" value="ER"/>
</dbReference>
<evidence type="ECO:0000313" key="6">
    <source>
        <dbReference type="EMBL" id="SDU97456.1"/>
    </source>
</evidence>
<evidence type="ECO:0000313" key="7">
    <source>
        <dbReference type="Proteomes" id="UP000198600"/>
    </source>
</evidence>
<dbReference type="SMART" id="SM00829">
    <property type="entry name" value="PKS_ER"/>
    <property type="match status" value="1"/>
</dbReference>
<dbReference type="InterPro" id="IPR013149">
    <property type="entry name" value="ADH-like_C"/>
</dbReference>
<organism evidence="6 7">
    <name type="scientific">Pseudomonas mucidolens</name>
    <dbReference type="NCBI Taxonomy" id="46679"/>
    <lineage>
        <taxon>Bacteria</taxon>
        <taxon>Pseudomonadati</taxon>
        <taxon>Pseudomonadota</taxon>
        <taxon>Gammaproteobacteria</taxon>
        <taxon>Pseudomonadales</taxon>
        <taxon>Pseudomonadaceae</taxon>
        <taxon>Pseudomonas</taxon>
    </lineage>
</organism>
<dbReference type="CDD" id="cd08281">
    <property type="entry name" value="liver_ADH_like1"/>
    <property type="match status" value="1"/>
</dbReference>
<dbReference type="Pfam" id="PF00107">
    <property type="entry name" value="ADH_zinc_N"/>
    <property type="match status" value="1"/>
</dbReference>
<dbReference type="GO" id="GO:0051903">
    <property type="term" value="F:S-(hydroxymethyl)glutathione dehydrogenase [NAD(P)+] activity"/>
    <property type="evidence" value="ECO:0007669"/>
    <property type="project" value="TreeGrafter"/>
</dbReference>
<keyword evidence="3" id="KW-0862">Zinc</keyword>
<comment type="cofactor">
    <cofactor evidence="1">
        <name>Zn(2+)</name>
        <dbReference type="ChEBI" id="CHEBI:29105"/>
    </cofactor>
</comment>
<dbReference type="Gene3D" id="3.40.50.720">
    <property type="entry name" value="NAD(P)-binding Rossmann-like Domain"/>
    <property type="match status" value="1"/>
</dbReference>
<gene>
    <name evidence="6" type="ORF">SAMN05216202_2509</name>
</gene>
<dbReference type="InterPro" id="IPR013154">
    <property type="entry name" value="ADH-like_N"/>
</dbReference>
<dbReference type="GO" id="GO:0046294">
    <property type="term" value="P:formaldehyde catabolic process"/>
    <property type="evidence" value="ECO:0007669"/>
    <property type="project" value="TreeGrafter"/>
</dbReference>
<dbReference type="SUPFAM" id="SSF51735">
    <property type="entry name" value="NAD(P)-binding Rossmann-fold domains"/>
    <property type="match status" value="1"/>
</dbReference>
<keyword evidence="4" id="KW-0520">NAD</keyword>
<evidence type="ECO:0000256" key="2">
    <source>
        <dbReference type="ARBA" id="ARBA00022723"/>
    </source>
</evidence>